<dbReference type="RefSeq" id="WP_317980012.1">
    <property type="nucleotide sequence ID" value="NZ_BTCL01000006.1"/>
</dbReference>
<keyword evidence="1" id="KW-1133">Transmembrane helix</keyword>
<name>A0ABQ6NKZ6_9BACL</name>
<keyword evidence="1" id="KW-0812">Transmembrane</keyword>
<dbReference type="Proteomes" id="UP001285921">
    <property type="component" value="Unassembled WGS sequence"/>
</dbReference>
<keyword evidence="3" id="KW-1185">Reference proteome</keyword>
<evidence type="ECO:0000313" key="3">
    <source>
        <dbReference type="Proteomes" id="UP001285921"/>
    </source>
</evidence>
<evidence type="ECO:0000256" key="1">
    <source>
        <dbReference type="SAM" id="Phobius"/>
    </source>
</evidence>
<sequence>MPADETNEILQRLVRLETKLDLMGTAKDVANEALVSAKSANHRLSAIEDNQKWLWRTVIGALIAGAIAVLWKGVGI</sequence>
<dbReference type="Pfam" id="PF10779">
    <property type="entry name" value="XhlA"/>
    <property type="match status" value="1"/>
</dbReference>
<accession>A0ABQ6NKZ6</accession>
<dbReference type="EMBL" id="BTCL01000006">
    <property type="protein sequence ID" value="GMK45233.1"/>
    <property type="molecule type" value="Genomic_DNA"/>
</dbReference>
<gene>
    <name evidence="2" type="ORF">PghCCS26_23610</name>
</gene>
<comment type="caution">
    <text evidence="2">The sequence shown here is derived from an EMBL/GenBank/DDBJ whole genome shotgun (WGS) entry which is preliminary data.</text>
</comment>
<proteinExistence type="predicted"/>
<protein>
    <submittedName>
        <fullName evidence="2">Phage protein</fullName>
    </submittedName>
</protein>
<evidence type="ECO:0000313" key="2">
    <source>
        <dbReference type="EMBL" id="GMK45233.1"/>
    </source>
</evidence>
<dbReference type="InterPro" id="IPR019715">
    <property type="entry name" value="Haemolysin_XhlA"/>
</dbReference>
<reference evidence="2 3" key="1">
    <citation type="submission" date="2023-05" db="EMBL/GenBank/DDBJ databases">
        <title>Draft genome of Paenibacillus sp. CCS26.</title>
        <authorList>
            <person name="Akita H."/>
            <person name="Shinto Y."/>
            <person name="Kimura Z."/>
        </authorList>
    </citation>
    <scope>NUCLEOTIDE SEQUENCE [LARGE SCALE GENOMIC DNA]</scope>
    <source>
        <strain evidence="2 3">CCS26</strain>
    </source>
</reference>
<keyword evidence="1" id="KW-0472">Membrane</keyword>
<feature type="transmembrane region" description="Helical" evidence="1">
    <location>
        <begin position="53"/>
        <end position="71"/>
    </location>
</feature>
<organism evidence="2 3">
    <name type="scientific">Paenibacillus glycanilyticus</name>
    <dbReference type="NCBI Taxonomy" id="126569"/>
    <lineage>
        <taxon>Bacteria</taxon>
        <taxon>Bacillati</taxon>
        <taxon>Bacillota</taxon>
        <taxon>Bacilli</taxon>
        <taxon>Bacillales</taxon>
        <taxon>Paenibacillaceae</taxon>
        <taxon>Paenibacillus</taxon>
    </lineage>
</organism>